<keyword evidence="5 9" id="KW-0732">Signal</keyword>
<keyword evidence="6" id="KW-0472">Membrane</keyword>
<dbReference type="EMBL" id="KY404483">
    <property type="protein sequence ID" value="ARB50734.1"/>
    <property type="molecule type" value="Genomic_DNA"/>
</dbReference>
<dbReference type="AlphaFoldDB" id="A0A1V0FYZ3"/>
<name>A0A1V0FYZ3_9TRYP</name>
<keyword evidence="4" id="KW-0336">GPI-anchor</keyword>
<dbReference type="VEuPathDB" id="TriTrypDB:Tb427_000618900"/>
<keyword evidence="7" id="KW-0325">Glycoprotein</keyword>
<proteinExistence type="predicted"/>
<evidence type="ECO:0000259" key="10">
    <source>
        <dbReference type="Pfam" id="PF13206"/>
    </source>
</evidence>
<evidence type="ECO:0000256" key="3">
    <source>
        <dbReference type="ARBA" id="ARBA00022475"/>
    </source>
</evidence>
<organism evidence="11">
    <name type="scientific">Trypanosoma brucei</name>
    <dbReference type="NCBI Taxonomy" id="5691"/>
    <lineage>
        <taxon>Eukaryota</taxon>
        <taxon>Discoba</taxon>
        <taxon>Euglenozoa</taxon>
        <taxon>Kinetoplastea</taxon>
        <taxon>Metakinetoplastina</taxon>
        <taxon>Trypanosomatida</taxon>
        <taxon>Trypanosomatidae</taxon>
        <taxon>Trypanosoma</taxon>
    </lineage>
</organism>
<comment type="subcellular location">
    <subcellularLocation>
        <location evidence="2">Cell membrane</location>
        <topology evidence="2">Lipid-anchor</topology>
        <topology evidence="2">GPI-anchor</topology>
    </subcellularLocation>
</comment>
<feature type="signal peptide" evidence="9">
    <location>
        <begin position="1"/>
        <end position="26"/>
    </location>
</feature>
<evidence type="ECO:0000256" key="2">
    <source>
        <dbReference type="ARBA" id="ARBA00004609"/>
    </source>
</evidence>
<dbReference type="GO" id="GO:0005886">
    <property type="term" value="C:plasma membrane"/>
    <property type="evidence" value="ECO:0007669"/>
    <property type="project" value="UniProtKB-SubCell"/>
</dbReference>
<evidence type="ECO:0000256" key="6">
    <source>
        <dbReference type="ARBA" id="ARBA00023136"/>
    </source>
</evidence>
<dbReference type="Pfam" id="PF13206">
    <property type="entry name" value="VSG_B"/>
    <property type="match status" value="1"/>
</dbReference>
<feature type="chain" id="PRO_5012934136" evidence="9">
    <location>
        <begin position="27"/>
        <end position="362"/>
    </location>
</feature>
<evidence type="ECO:0000256" key="4">
    <source>
        <dbReference type="ARBA" id="ARBA00022622"/>
    </source>
</evidence>
<dbReference type="VEuPathDB" id="TriTrypDB:Tb427_000618800"/>
<keyword evidence="3" id="KW-1003">Cell membrane</keyword>
<evidence type="ECO:0000256" key="9">
    <source>
        <dbReference type="SAM" id="SignalP"/>
    </source>
</evidence>
<protein>
    <submittedName>
        <fullName evidence="11">Variant surface glycoprotein</fullName>
    </submittedName>
</protein>
<reference evidence="11" key="1">
    <citation type="submission" date="2016-12" db="EMBL/GenBank/DDBJ databases">
        <title>Extending the VSGnome of Trypanosoma brucei strain TREU927.</title>
        <authorList>
            <person name="Cross G.A."/>
        </authorList>
    </citation>
    <scope>NUCLEOTIDE SEQUENCE</scope>
    <source>
        <strain evidence="11">Tb927.99.703</strain>
    </source>
</reference>
<evidence type="ECO:0000313" key="11">
    <source>
        <dbReference type="EMBL" id="ARB50734.1"/>
    </source>
</evidence>
<dbReference type="GO" id="GO:0098552">
    <property type="term" value="C:side of membrane"/>
    <property type="evidence" value="ECO:0007669"/>
    <property type="project" value="UniProtKB-KW"/>
</dbReference>
<evidence type="ECO:0000256" key="8">
    <source>
        <dbReference type="ARBA" id="ARBA00023288"/>
    </source>
</evidence>
<comment type="function">
    <text evidence="1">VSG forms a coat on the surface of the parasite. The trypanosome evades the immune response of the host by expressing a series of antigenically distinct VSGs from an estimated 1000 VSG genes.</text>
</comment>
<evidence type="ECO:0000256" key="5">
    <source>
        <dbReference type="ARBA" id="ARBA00022729"/>
    </source>
</evidence>
<evidence type="ECO:0000256" key="1">
    <source>
        <dbReference type="ARBA" id="ARBA00002523"/>
    </source>
</evidence>
<sequence>MRKNQGLLVVIAQLIMALLGKHLAEAAAKNSAGHYNVLCEAWRVAKEGQIKGDLTADDNTDYLEIIKLNMSVADVKWQTLFDGEGEEGEWPVMEKKLDAESKKLEWAAHWPKWRAAKAADKAMKDNEEYQKQKKRAQNHGDLHLVRHAIGLAAQEAMNLNNVLKAIGTDRDAETVTKINTALKAALCGNDAQGGYNERKGAYKETATMTGGKSAFCTKAQARKGIGHDILRLCADDSDGACDVAGTANIISGGTMQAGKQKALTDNCYDTKLSMALDAEIAKVIAGVAAKLQVLGTGKQIVGIGLTSSTSCTADSTDNCVDYTDKTGKGKRYTSVRMCSKAYGSSSGIRKIQERTIKTESNS</sequence>
<keyword evidence="8" id="KW-0449">Lipoprotein</keyword>
<evidence type="ECO:0000256" key="7">
    <source>
        <dbReference type="ARBA" id="ARBA00023180"/>
    </source>
</evidence>
<feature type="domain" description="Trypanosome variant surface glycoprotein B-type N-terminal" evidence="10">
    <location>
        <begin position="15"/>
        <end position="331"/>
    </location>
</feature>
<accession>A0A1V0FYZ3</accession>
<dbReference type="InterPro" id="IPR025932">
    <property type="entry name" value="Trypano_VSG_B_N_dom"/>
</dbReference>